<dbReference type="PROSITE" id="PS50088">
    <property type="entry name" value="ANK_REPEAT"/>
    <property type="match status" value="2"/>
</dbReference>
<dbReference type="Pfam" id="PF00415">
    <property type="entry name" value="RCC1"/>
    <property type="match status" value="3"/>
</dbReference>
<feature type="compositionally biased region" description="Low complexity" evidence="4">
    <location>
        <begin position="1016"/>
        <end position="1031"/>
    </location>
</feature>
<accession>A0AA36BSZ5</accession>
<evidence type="ECO:0000256" key="1">
    <source>
        <dbReference type="ARBA" id="ARBA00022737"/>
    </source>
</evidence>
<feature type="compositionally biased region" description="Low complexity" evidence="4">
    <location>
        <begin position="1081"/>
        <end position="1101"/>
    </location>
</feature>
<feature type="region of interest" description="Disordered" evidence="4">
    <location>
        <begin position="1167"/>
        <end position="1190"/>
    </location>
</feature>
<keyword evidence="7" id="KW-1185">Reference proteome</keyword>
<dbReference type="GO" id="GO:0016301">
    <property type="term" value="F:kinase activity"/>
    <property type="evidence" value="ECO:0007669"/>
    <property type="project" value="UniProtKB-KW"/>
</dbReference>
<sequence length="1289" mass="145841">MLNKRPLATEWLRQQVARGPNRDPPQTRPKFSSGFRTQTKAYLIWILHNKAAECGLKCQSKQHASQLNAAITKGSFEEIKAYFQTCHVAGKQSDLDGNFPLHVAAGCGKLDVVQWLLDEKHVDVNAVDRESGWTALHKALFYGHLAVARLLIQHEASLEIQDREGLRPFNLQREDELTKKLKFPGAPNDVYVWGENHNSTLGLPIDKECPKPTILDTFQQQHITVKQVILCTYHTVFVSHCGRVYTCGHGGGGRLGLGNEKTYLTPQLVNSSKAEKYSAIAASVNHTVMITERGKVHTCGSNEHFQLGQKPVPANCLIPTLVCLKTSRVIGACTGQYHTVVYTHDAIYAVGFNGGQLGPLKGEHYQKQLYLLLDLVKLDQTVKCVESSDAATVCLSKNGHVYVFHEFLSRKITSDLNLATRITLTGGTLNLEHLNISSSSSNSSLFPNSHLVILIFCKSQKRVCIWWSNSPIIKYCRFGLCDFNVMDICLSKCNIGVVTTKGETYIGKWKKAQVTSKEKSPLKETRVPSKGSSLKKVMIEHLHMKRLPYVHRATHLAISHDEKNFVVTQADPFASLKDYTAQRNSRMISSFRELLDDSDDMSLIHDVQIKSGCKSWFAHRYILAHNSKYFQALILINSPKQIDDVQLISISYIHPDLINQILQFVYTNTCDLLTVGKQFIWSVEPHIHVSQCRFCRDNQMIQTESTDPIELLVHLAKKLELNELVQRLDNVCLYENKVYFKKKVRKLSFSEPKFDRSAFSVLSDVTIKCSDSKDQFKCHKCILVARSEYFRSMFSCVWRETSTSTLTLSFPADVLEIFLWYLYSNNIPNLNDCILLQEILAKAEETLLVDLKHLCEIQLIRAINMNNIFDLLRFAMIYSAENLQKTCLQGICDNITHFLELRLLDPVEEEVMYEISKFYKENLKSVKHRVITPFSEGPDRQYLEQLAKDFSSSKQVTPKPQATPVIKNKIGRRRSRHKSFSFSELKTPEAVHNNGSPLKDSLVNNNNDENGDDDNNNANNNNNNNSKYDNNNVEHMQNEAGALNHSFTESTSCQKPAAARDKDNPWSLILSPVKVPDKSQTGSTRTGSTRTGSTRTGSTRTPPQPLPHPPPQTVISLTNIMAEQQSQLPQQKEVKSRCQNLKAAKSGSHENNKNTFSWGLTSCRKQKLSEGSSSMEATSPTSPPPPPVISPWQIKKAQVKSDANLQLADIVKDEIEKSQNLSRTRNKTLHYIQIEEKAITDLMAYYLDQVSFDETISVEREYVHIEQPSWNVNRKLRYNETLLSSLPHS</sequence>
<dbReference type="Proteomes" id="UP001162480">
    <property type="component" value="Chromosome 24"/>
</dbReference>
<evidence type="ECO:0000256" key="2">
    <source>
        <dbReference type="PROSITE-ProRule" id="PRU00023"/>
    </source>
</evidence>
<feature type="compositionally biased region" description="Polar residues" evidence="4">
    <location>
        <begin position="950"/>
        <end position="960"/>
    </location>
</feature>
<keyword evidence="1" id="KW-0677">Repeat</keyword>
<feature type="repeat" description="RCC1" evidence="3">
    <location>
        <begin position="242"/>
        <end position="293"/>
    </location>
</feature>
<proteinExistence type="predicted"/>
<feature type="domain" description="BTB" evidence="5">
    <location>
        <begin position="763"/>
        <end position="827"/>
    </location>
</feature>
<dbReference type="InterPro" id="IPR051625">
    <property type="entry name" value="Signaling_Regulatory_Domain"/>
</dbReference>
<dbReference type="PROSITE" id="PS50297">
    <property type="entry name" value="ANK_REP_REGION"/>
    <property type="match status" value="2"/>
</dbReference>
<dbReference type="SMART" id="SM00248">
    <property type="entry name" value="ANK"/>
    <property type="match status" value="3"/>
</dbReference>
<dbReference type="SUPFAM" id="SSF50985">
    <property type="entry name" value="RCC1/BLIP-II"/>
    <property type="match status" value="1"/>
</dbReference>
<dbReference type="SUPFAM" id="SSF54695">
    <property type="entry name" value="POZ domain"/>
    <property type="match status" value="2"/>
</dbReference>
<reference evidence="6" key="1">
    <citation type="submission" date="2023-08" db="EMBL/GenBank/DDBJ databases">
        <authorList>
            <person name="Alioto T."/>
            <person name="Alioto T."/>
            <person name="Gomez Garrido J."/>
        </authorList>
    </citation>
    <scope>NUCLEOTIDE SEQUENCE</scope>
</reference>
<dbReference type="InterPro" id="IPR036770">
    <property type="entry name" value="Ankyrin_rpt-contain_sf"/>
</dbReference>
<dbReference type="InterPro" id="IPR002110">
    <property type="entry name" value="Ankyrin_rpt"/>
</dbReference>
<dbReference type="SMART" id="SM00225">
    <property type="entry name" value="BTB"/>
    <property type="match status" value="2"/>
</dbReference>
<evidence type="ECO:0000256" key="4">
    <source>
        <dbReference type="SAM" id="MobiDB-lite"/>
    </source>
</evidence>
<dbReference type="Pfam" id="PF12796">
    <property type="entry name" value="Ank_2"/>
    <property type="match status" value="1"/>
</dbReference>
<dbReference type="Pfam" id="PF00651">
    <property type="entry name" value="BTB"/>
    <property type="match status" value="2"/>
</dbReference>
<feature type="repeat" description="RCC1" evidence="3">
    <location>
        <begin position="294"/>
        <end position="345"/>
    </location>
</feature>
<feature type="repeat" description="RCC1" evidence="3">
    <location>
        <begin position="188"/>
        <end position="241"/>
    </location>
</feature>
<dbReference type="Gene3D" id="3.30.710.10">
    <property type="entry name" value="Potassium Channel Kv1.1, Chain A"/>
    <property type="match status" value="2"/>
</dbReference>
<dbReference type="InterPro" id="IPR011333">
    <property type="entry name" value="SKP1/BTB/POZ_sf"/>
</dbReference>
<feature type="region of interest" description="Disordered" evidence="4">
    <location>
        <begin position="950"/>
        <end position="1032"/>
    </location>
</feature>
<dbReference type="SUPFAM" id="SSF48403">
    <property type="entry name" value="Ankyrin repeat"/>
    <property type="match status" value="1"/>
</dbReference>
<feature type="repeat" description="ANK" evidence="2">
    <location>
        <begin position="131"/>
        <end position="163"/>
    </location>
</feature>
<evidence type="ECO:0000313" key="7">
    <source>
        <dbReference type="Proteomes" id="UP001162480"/>
    </source>
</evidence>
<evidence type="ECO:0000313" key="6">
    <source>
        <dbReference type="EMBL" id="CAI9740065.1"/>
    </source>
</evidence>
<organism evidence="6 7">
    <name type="scientific">Octopus vulgaris</name>
    <name type="common">Common octopus</name>
    <dbReference type="NCBI Taxonomy" id="6645"/>
    <lineage>
        <taxon>Eukaryota</taxon>
        <taxon>Metazoa</taxon>
        <taxon>Spiralia</taxon>
        <taxon>Lophotrochozoa</taxon>
        <taxon>Mollusca</taxon>
        <taxon>Cephalopoda</taxon>
        <taxon>Coleoidea</taxon>
        <taxon>Octopodiformes</taxon>
        <taxon>Octopoda</taxon>
        <taxon>Incirrata</taxon>
        <taxon>Octopodidae</taxon>
        <taxon>Octopus</taxon>
    </lineage>
</organism>
<evidence type="ECO:0000259" key="5">
    <source>
        <dbReference type="PROSITE" id="PS50097"/>
    </source>
</evidence>
<feature type="region of interest" description="Disordered" evidence="4">
    <location>
        <begin position="1071"/>
        <end position="1110"/>
    </location>
</feature>
<dbReference type="InterPro" id="IPR000210">
    <property type="entry name" value="BTB/POZ_dom"/>
</dbReference>
<feature type="repeat" description="ANK" evidence="2">
    <location>
        <begin position="96"/>
        <end position="129"/>
    </location>
</feature>
<dbReference type="PROSITE" id="PS50012">
    <property type="entry name" value="RCC1_3"/>
    <property type="match status" value="3"/>
</dbReference>
<dbReference type="EMBL" id="OX597837">
    <property type="protein sequence ID" value="CAI9740065.1"/>
    <property type="molecule type" value="Genomic_DNA"/>
</dbReference>
<dbReference type="InterPro" id="IPR000408">
    <property type="entry name" value="Reg_chr_condens"/>
</dbReference>
<protein>
    <submittedName>
        <fullName evidence="6">Inhibitor of Bruton tyrosine kinase-like</fullName>
    </submittedName>
</protein>
<dbReference type="Gene3D" id="2.130.10.30">
    <property type="entry name" value="Regulator of chromosome condensation 1/beta-lactamase-inhibitor protein II"/>
    <property type="match status" value="1"/>
</dbReference>
<dbReference type="PANTHER" id="PTHR22872:SF2">
    <property type="entry name" value="INHIBITOR OF BRUTON TYROSINE KINASE"/>
    <property type="match status" value="1"/>
</dbReference>
<dbReference type="PANTHER" id="PTHR22872">
    <property type="entry name" value="BTK-BINDING PROTEIN-RELATED"/>
    <property type="match status" value="1"/>
</dbReference>
<keyword evidence="2" id="KW-0040">ANK repeat</keyword>
<dbReference type="InterPro" id="IPR009091">
    <property type="entry name" value="RCC1/BLIP-II"/>
</dbReference>
<dbReference type="CDD" id="cd18500">
    <property type="entry name" value="BACK_IBtk"/>
    <property type="match status" value="1"/>
</dbReference>
<feature type="compositionally biased region" description="Basic residues" evidence="4">
    <location>
        <begin position="969"/>
        <end position="979"/>
    </location>
</feature>
<feature type="domain" description="BTB" evidence="5">
    <location>
        <begin position="605"/>
        <end position="674"/>
    </location>
</feature>
<evidence type="ECO:0000256" key="3">
    <source>
        <dbReference type="PROSITE-ProRule" id="PRU00235"/>
    </source>
</evidence>
<gene>
    <name evidence="6" type="ORF">OCTVUL_1B004253</name>
</gene>
<name>A0AA36BSZ5_OCTVU</name>
<feature type="region of interest" description="Disordered" evidence="4">
    <location>
        <begin position="1142"/>
        <end position="1161"/>
    </location>
</feature>
<dbReference type="Gene3D" id="1.25.40.20">
    <property type="entry name" value="Ankyrin repeat-containing domain"/>
    <property type="match status" value="1"/>
</dbReference>
<dbReference type="PROSITE" id="PS50097">
    <property type="entry name" value="BTB"/>
    <property type="match status" value="2"/>
</dbReference>